<dbReference type="Proteomes" id="UP000009046">
    <property type="component" value="Unassembled WGS sequence"/>
</dbReference>
<reference evidence="2" key="1">
    <citation type="submission" date="2007-04" db="EMBL/GenBank/DDBJ databases">
        <title>Annotation of Pediculus humanus corporis strain USDA.</title>
        <authorList>
            <person name="Kirkness E."/>
            <person name="Hannick L."/>
            <person name="Hass B."/>
            <person name="Bruggner R."/>
            <person name="Lawson D."/>
            <person name="Bidwell S."/>
            <person name="Joardar V."/>
            <person name="Caler E."/>
            <person name="Walenz B."/>
            <person name="Inman J."/>
            <person name="Schobel S."/>
            <person name="Galinsky K."/>
            <person name="Amedeo P."/>
            <person name="Strausberg R."/>
        </authorList>
    </citation>
    <scope>NUCLEOTIDE SEQUENCE</scope>
    <source>
        <strain evidence="2">USDA</strain>
    </source>
</reference>
<reference evidence="3" key="3">
    <citation type="submission" date="2020-05" db="UniProtKB">
        <authorList>
            <consortium name="EnsemblMetazoa"/>
        </authorList>
    </citation>
    <scope>IDENTIFICATION</scope>
    <source>
        <strain evidence="3">USDA</strain>
    </source>
</reference>
<reference evidence="2" key="2">
    <citation type="submission" date="2007-04" db="EMBL/GenBank/DDBJ databases">
        <title>The genome of the human body louse.</title>
        <authorList>
            <consortium name="The Human Body Louse Genome Consortium"/>
            <person name="Kirkness E."/>
            <person name="Walenz B."/>
            <person name="Hass B."/>
            <person name="Bruggner R."/>
            <person name="Strausberg R."/>
        </authorList>
    </citation>
    <scope>NUCLEOTIDE SEQUENCE</scope>
    <source>
        <strain evidence="2">USDA</strain>
    </source>
</reference>
<gene>
    <name evidence="3" type="primary">8230110</name>
    <name evidence="2" type="ORF">Phum_PHUM425000</name>
</gene>
<keyword evidence="4" id="KW-1185">Reference proteome</keyword>
<dbReference type="EMBL" id="AAZO01005193">
    <property type="status" value="NOT_ANNOTATED_CDS"/>
    <property type="molecule type" value="Genomic_DNA"/>
</dbReference>
<accession>E0VT08</accession>
<dbReference type="RefSeq" id="XP_002429252.1">
    <property type="nucleotide sequence ID" value="XM_002429207.1"/>
</dbReference>
<evidence type="ECO:0000313" key="3">
    <source>
        <dbReference type="EnsemblMetazoa" id="PHUM425000-PA"/>
    </source>
</evidence>
<protein>
    <submittedName>
        <fullName evidence="2 3">Uncharacterized protein</fullName>
    </submittedName>
</protein>
<organism>
    <name type="scientific">Pediculus humanus subsp. corporis</name>
    <name type="common">Body louse</name>
    <dbReference type="NCBI Taxonomy" id="121224"/>
    <lineage>
        <taxon>Eukaryota</taxon>
        <taxon>Metazoa</taxon>
        <taxon>Ecdysozoa</taxon>
        <taxon>Arthropoda</taxon>
        <taxon>Hexapoda</taxon>
        <taxon>Insecta</taxon>
        <taxon>Pterygota</taxon>
        <taxon>Neoptera</taxon>
        <taxon>Paraneoptera</taxon>
        <taxon>Psocodea</taxon>
        <taxon>Troctomorpha</taxon>
        <taxon>Phthiraptera</taxon>
        <taxon>Anoplura</taxon>
        <taxon>Pediculidae</taxon>
        <taxon>Pediculus</taxon>
    </lineage>
</organism>
<name>E0VT08_PEDHC</name>
<dbReference type="EMBL" id="DS235759">
    <property type="protein sequence ID" value="EEB16514.1"/>
    <property type="molecule type" value="Genomic_DNA"/>
</dbReference>
<evidence type="ECO:0000313" key="4">
    <source>
        <dbReference type="Proteomes" id="UP000009046"/>
    </source>
</evidence>
<evidence type="ECO:0000256" key="1">
    <source>
        <dbReference type="SAM" id="MobiDB-lite"/>
    </source>
</evidence>
<dbReference type="HOGENOM" id="CLU_898061_0_0_1"/>
<dbReference type="CTD" id="8230110"/>
<dbReference type="AlphaFoldDB" id="E0VT08"/>
<dbReference type="VEuPathDB" id="VectorBase:PHUM425000"/>
<dbReference type="EnsemblMetazoa" id="PHUM425000-RA">
    <property type="protein sequence ID" value="PHUM425000-PA"/>
    <property type="gene ID" value="PHUM425000"/>
</dbReference>
<feature type="compositionally biased region" description="Polar residues" evidence="1">
    <location>
        <begin position="43"/>
        <end position="60"/>
    </location>
</feature>
<sequence length="310" mass="35608">MSDFNISKDRNKMKKEVRKNEKILQSCTFASDNSGPTGKSKISLGSSFRSVKPSSSMSQDELNKDDAYEKYEIEYGTYLLRKLQNRILQTNNKDKEIKFEKSLVSLKLEYEDLLRKREDLIKEKIYIEMYIETIKACNSRLTVGENALEMFKTNKLDTLLKSATEILEKISNRMQLININKTEMGKFFNSETIGENSKLILCLKDIENYSSKNKDIVEKTAGEILEIKELLKQSILLKESKYDALTNIMKAIYERKLKDNSLENEIFKIGELIQCASNLTIFESCENNLNFSKGDSICNTQPIGASTPHC</sequence>
<proteinExistence type="predicted"/>
<dbReference type="GeneID" id="8230110"/>
<dbReference type="InParanoid" id="E0VT08"/>
<dbReference type="KEGG" id="phu:Phum_PHUM425000"/>
<evidence type="ECO:0000313" key="2">
    <source>
        <dbReference type="EMBL" id="EEB16514.1"/>
    </source>
</evidence>
<feature type="compositionally biased region" description="Polar residues" evidence="1">
    <location>
        <begin position="28"/>
        <end position="37"/>
    </location>
</feature>
<feature type="region of interest" description="Disordered" evidence="1">
    <location>
        <begin position="28"/>
        <end position="62"/>
    </location>
</feature>